<feature type="transmembrane region" description="Helical" evidence="1">
    <location>
        <begin position="176"/>
        <end position="196"/>
    </location>
</feature>
<dbReference type="EMBL" id="BOMN01000077">
    <property type="protein sequence ID" value="GIE22482.1"/>
    <property type="molecule type" value="Genomic_DNA"/>
</dbReference>
<protein>
    <submittedName>
        <fullName evidence="2">Uncharacterized protein</fullName>
    </submittedName>
</protein>
<name>A0ABQ3ZVD7_9ACTN</name>
<dbReference type="InterPro" id="IPR045393">
    <property type="entry name" value="DUF6518"/>
</dbReference>
<keyword evidence="1" id="KW-0472">Membrane</keyword>
<feature type="transmembrane region" description="Helical" evidence="1">
    <location>
        <begin position="149"/>
        <end position="167"/>
    </location>
</feature>
<feature type="transmembrane region" description="Helical" evidence="1">
    <location>
        <begin position="56"/>
        <end position="74"/>
    </location>
</feature>
<feature type="transmembrane region" description="Helical" evidence="1">
    <location>
        <begin position="94"/>
        <end position="113"/>
    </location>
</feature>
<accession>A0ABQ3ZVD7</accession>
<dbReference type="Proteomes" id="UP000603200">
    <property type="component" value="Unassembled WGS sequence"/>
</dbReference>
<keyword evidence="1" id="KW-1133">Transmembrane helix</keyword>
<keyword evidence="1" id="KW-0812">Transmembrane</keyword>
<feature type="transmembrane region" description="Helical" evidence="1">
    <location>
        <begin position="118"/>
        <end position="137"/>
    </location>
</feature>
<dbReference type="RefSeq" id="WP_203839570.1">
    <property type="nucleotide sequence ID" value="NZ_BAAATV010000022.1"/>
</dbReference>
<proteinExistence type="predicted"/>
<feature type="transmembrane region" description="Helical" evidence="1">
    <location>
        <begin position="32"/>
        <end position="49"/>
    </location>
</feature>
<sequence length="197" mass="20755">MTLFVYAPVAGFLLGFLDFVCIKFVPFPLGDLGNSPAVWAVAAFLFVLLGRRWRAVPAVAGACVMLVVASPSYYLAAALIQHDDYAVMGNSTTVMWMGFGVVAGLVFGGAGALARTRIVALAVPVAVLVTEAIRLTLRIGGPDYGIEPLWTALLEVGIAVGLVVWLARSWRERARVVLTAVPLAAAGFVLFSVAGFA</sequence>
<evidence type="ECO:0000256" key="1">
    <source>
        <dbReference type="SAM" id="Phobius"/>
    </source>
</evidence>
<organism evidence="2 3">
    <name type="scientific">Winogradskya humida</name>
    <dbReference type="NCBI Taxonomy" id="113566"/>
    <lineage>
        <taxon>Bacteria</taxon>
        <taxon>Bacillati</taxon>
        <taxon>Actinomycetota</taxon>
        <taxon>Actinomycetes</taxon>
        <taxon>Micromonosporales</taxon>
        <taxon>Micromonosporaceae</taxon>
        <taxon>Winogradskya</taxon>
    </lineage>
</organism>
<evidence type="ECO:0000313" key="2">
    <source>
        <dbReference type="EMBL" id="GIE22482.1"/>
    </source>
</evidence>
<feature type="transmembrane region" description="Helical" evidence="1">
    <location>
        <begin position="5"/>
        <end position="26"/>
    </location>
</feature>
<evidence type="ECO:0000313" key="3">
    <source>
        <dbReference type="Proteomes" id="UP000603200"/>
    </source>
</evidence>
<reference evidence="2 3" key="1">
    <citation type="submission" date="2021-01" db="EMBL/GenBank/DDBJ databases">
        <title>Whole genome shotgun sequence of Actinoplanes humidus NBRC 14915.</title>
        <authorList>
            <person name="Komaki H."/>
            <person name="Tamura T."/>
        </authorList>
    </citation>
    <scope>NUCLEOTIDE SEQUENCE [LARGE SCALE GENOMIC DNA]</scope>
    <source>
        <strain evidence="2 3">NBRC 14915</strain>
    </source>
</reference>
<keyword evidence="3" id="KW-1185">Reference proteome</keyword>
<comment type="caution">
    <text evidence="2">The sequence shown here is derived from an EMBL/GenBank/DDBJ whole genome shotgun (WGS) entry which is preliminary data.</text>
</comment>
<gene>
    <name evidence="2" type="ORF">Ahu01nite_055840</name>
</gene>
<dbReference type="Pfam" id="PF20128">
    <property type="entry name" value="DUF6518"/>
    <property type="match status" value="1"/>
</dbReference>